<sequence length="751" mass="81277">MPVGTELHTRHDVADTSEHLNAQNARSNAPVTSTVAADTTRTTVQQLAHENDDLETAKPTSAPQNTPEPDEPAVSAAKPPLIHDDKDPNIAPLSSSTITTTTPGVPSMTGTTPRLDHAYSTESTVATHPAEYSGFGGSVVSNPGQESSVSSTSPKPHVRKITVDGTSSAAAIGAAVIVDGTDSGSNPRPDTQTPRDVNDNTNKNHTGSTPSTTETSVQLPHITTLLTLPKIPNEPRHRSHAASPNSILTGRNVFATSASRNSLPSGGAGAGKFDKLPLRGASSFSGVSSSSRSGVGTPLLPVTNNNRTFLTPHRLSFNTHQMATDPHVSLVDHNKIDISSLLNSRGEDVYTLRSREQLSSSPAFQGLGNDENESGAFSNDNNNNGNGSDNGNNNNNGVNDNELHNHGNDQKLDHRHGKDLHNRGGNNGRSRASNPLHPPSASTVVVPPPRTQPGRIKSKFDDVRSRLLLDPNAIPPRSDHFGSSSSARSDDEFAAAGAAAAIMTKMRSSPYEHHDEPNVSSRPGSASFRHHMRPIIRIHQREYEPNESDESAVIEDDTEDESYEEGSGPATDKISWNKSGMRKRVTRRQSAPSSNFKRRHSTKVEDLNPSTRTSRHSSTSSASTVTSLLSAAKLLGKKRGDKTVKEETKDLHWDGKDPTLSPPTSPKTSKVRRKNAAGSRSRSGCWICRLRKKKCTEEKPSCHNCMRLNLQCFYDHTKPEFISDPVKKNEKLEEIKKKTKEAKRMAMRRRP</sequence>
<proteinExistence type="predicted"/>
<feature type="compositionally biased region" description="Low complexity" evidence="1">
    <location>
        <begin position="92"/>
        <end position="113"/>
    </location>
</feature>
<protein>
    <submittedName>
        <fullName evidence="3">LALA0S12e02542g1_1</fullName>
    </submittedName>
</protein>
<evidence type="ECO:0000256" key="1">
    <source>
        <dbReference type="SAM" id="MobiDB-lite"/>
    </source>
</evidence>
<feature type="region of interest" description="Disordered" evidence="1">
    <location>
        <begin position="732"/>
        <end position="751"/>
    </location>
</feature>
<dbReference type="Proteomes" id="UP000054304">
    <property type="component" value="Unassembled WGS sequence"/>
</dbReference>
<evidence type="ECO:0000313" key="4">
    <source>
        <dbReference type="Proteomes" id="UP000054304"/>
    </source>
</evidence>
<dbReference type="Pfam" id="PF00172">
    <property type="entry name" value="Zn_clus"/>
    <property type="match status" value="1"/>
</dbReference>
<dbReference type="PROSITE" id="PS00463">
    <property type="entry name" value="ZN2_CY6_FUNGAL_1"/>
    <property type="match status" value="1"/>
</dbReference>
<dbReference type="GeneID" id="34688155"/>
<feature type="compositionally biased region" description="Low complexity" evidence="1">
    <location>
        <begin position="282"/>
        <end position="296"/>
    </location>
</feature>
<dbReference type="Gene3D" id="4.10.240.10">
    <property type="entry name" value="Zn(2)-C6 fungal-type DNA-binding domain"/>
    <property type="match status" value="1"/>
</dbReference>
<dbReference type="HOGENOM" id="CLU_021649_0_0_1"/>
<dbReference type="SMART" id="SM00066">
    <property type="entry name" value="GAL4"/>
    <property type="match status" value="1"/>
</dbReference>
<feature type="compositionally biased region" description="Basic and acidic residues" evidence="1">
    <location>
        <begin position="401"/>
        <end position="412"/>
    </location>
</feature>
<dbReference type="GO" id="GO:0000981">
    <property type="term" value="F:DNA-binding transcription factor activity, RNA polymerase II-specific"/>
    <property type="evidence" value="ECO:0007669"/>
    <property type="project" value="InterPro"/>
</dbReference>
<feature type="region of interest" description="Disordered" evidence="1">
    <location>
        <begin position="359"/>
        <end position="493"/>
    </location>
</feature>
<name>A0A0C7N9Q8_9SACH</name>
<feature type="compositionally biased region" description="Basic and acidic residues" evidence="1">
    <location>
        <begin position="458"/>
        <end position="467"/>
    </location>
</feature>
<dbReference type="CDD" id="cd00067">
    <property type="entry name" value="GAL4"/>
    <property type="match status" value="1"/>
</dbReference>
<feature type="compositionally biased region" description="Polar residues" evidence="1">
    <location>
        <begin position="19"/>
        <end position="30"/>
    </location>
</feature>
<dbReference type="OrthoDB" id="3251668at2759"/>
<dbReference type="RefSeq" id="XP_022630800.1">
    <property type="nucleotide sequence ID" value="XM_022775009.1"/>
</dbReference>
<feature type="domain" description="Zn(2)-C6 fungal-type" evidence="2">
    <location>
        <begin position="684"/>
        <end position="714"/>
    </location>
</feature>
<dbReference type="STRING" id="1245769.A0A0C7N9Q8"/>
<feature type="region of interest" description="Disordered" evidence="1">
    <location>
        <begin position="282"/>
        <end position="304"/>
    </location>
</feature>
<feature type="region of interest" description="Disordered" evidence="1">
    <location>
        <begin position="537"/>
        <end position="625"/>
    </location>
</feature>
<gene>
    <name evidence="3" type="ORF">LALA0_S12e02542g</name>
</gene>
<feature type="compositionally biased region" description="Basic and acidic residues" evidence="1">
    <location>
        <begin position="7"/>
        <end position="18"/>
    </location>
</feature>
<keyword evidence="4" id="KW-1185">Reference proteome</keyword>
<feature type="region of interest" description="Disordered" evidence="1">
    <location>
        <begin position="49"/>
        <end position="115"/>
    </location>
</feature>
<feature type="region of interest" description="Disordered" evidence="1">
    <location>
        <begin position="135"/>
        <end position="159"/>
    </location>
</feature>
<dbReference type="InterPro" id="IPR001138">
    <property type="entry name" value="Zn2Cys6_DnaBD"/>
</dbReference>
<feature type="region of interest" description="Disordered" evidence="1">
    <location>
        <begin position="639"/>
        <end position="676"/>
    </location>
</feature>
<feature type="region of interest" description="Disordered" evidence="1">
    <location>
        <begin position="1"/>
        <end position="37"/>
    </location>
</feature>
<dbReference type="SUPFAM" id="SSF57701">
    <property type="entry name" value="Zn2/Cys6 DNA-binding domain"/>
    <property type="match status" value="1"/>
</dbReference>
<feature type="region of interest" description="Disordered" evidence="1">
    <location>
        <begin position="177"/>
        <end position="220"/>
    </location>
</feature>
<feature type="compositionally biased region" description="Low complexity" evidence="1">
    <location>
        <begin position="610"/>
        <end position="625"/>
    </location>
</feature>
<dbReference type="GO" id="GO:0008270">
    <property type="term" value="F:zinc ion binding"/>
    <property type="evidence" value="ECO:0007669"/>
    <property type="project" value="InterPro"/>
</dbReference>
<dbReference type="AlphaFoldDB" id="A0A0C7N9Q8"/>
<dbReference type="EMBL" id="LN736371">
    <property type="protein sequence ID" value="CEP64595.1"/>
    <property type="molecule type" value="Genomic_DNA"/>
</dbReference>
<dbReference type="PROSITE" id="PS50048">
    <property type="entry name" value="ZN2_CY6_FUNGAL_2"/>
    <property type="match status" value="1"/>
</dbReference>
<feature type="compositionally biased region" description="Polar residues" evidence="1">
    <location>
        <begin position="139"/>
        <end position="154"/>
    </location>
</feature>
<feature type="compositionally biased region" description="Basic residues" evidence="1">
    <location>
        <begin position="737"/>
        <end position="751"/>
    </location>
</feature>
<feature type="compositionally biased region" description="Acidic residues" evidence="1">
    <location>
        <begin position="545"/>
        <end position="564"/>
    </location>
</feature>
<feature type="region of interest" description="Disordered" evidence="1">
    <location>
        <begin position="508"/>
        <end position="527"/>
    </location>
</feature>
<organism evidence="3 4">
    <name type="scientific">Lachancea lanzarotensis</name>
    <dbReference type="NCBI Taxonomy" id="1245769"/>
    <lineage>
        <taxon>Eukaryota</taxon>
        <taxon>Fungi</taxon>
        <taxon>Dikarya</taxon>
        <taxon>Ascomycota</taxon>
        <taxon>Saccharomycotina</taxon>
        <taxon>Saccharomycetes</taxon>
        <taxon>Saccharomycetales</taxon>
        <taxon>Saccharomycetaceae</taxon>
        <taxon>Lachancea</taxon>
    </lineage>
</organism>
<feature type="compositionally biased region" description="Low complexity" evidence="1">
    <location>
        <begin position="379"/>
        <end position="400"/>
    </location>
</feature>
<feature type="compositionally biased region" description="Basic and acidic residues" evidence="1">
    <location>
        <begin position="641"/>
        <end position="657"/>
    </location>
</feature>
<feature type="compositionally biased region" description="Polar residues" evidence="1">
    <location>
        <begin position="58"/>
        <end position="67"/>
    </location>
</feature>
<feature type="compositionally biased region" description="Polar residues" evidence="1">
    <location>
        <begin position="182"/>
        <end position="218"/>
    </location>
</feature>
<evidence type="ECO:0000313" key="3">
    <source>
        <dbReference type="EMBL" id="CEP64595.1"/>
    </source>
</evidence>
<evidence type="ECO:0000259" key="2">
    <source>
        <dbReference type="PROSITE" id="PS50048"/>
    </source>
</evidence>
<reference evidence="3 4" key="1">
    <citation type="submission" date="2014-12" db="EMBL/GenBank/DDBJ databases">
        <authorList>
            <person name="Neuveglise Cecile"/>
        </authorList>
    </citation>
    <scope>NUCLEOTIDE SEQUENCE [LARGE SCALE GENOMIC DNA]</scope>
    <source>
        <strain evidence="3 4">CBS 12615</strain>
    </source>
</reference>
<accession>A0A0C7N9Q8</accession>
<dbReference type="InterPro" id="IPR036864">
    <property type="entry name" value="Zn2-C6_fun-type_DNA-bd_sf"/>
</dbReference>